<dbReference type="PANTHER" id="PTHR34849">
    <property type="entry name" value="SSL5025 PROTEIN"/>
    <property type="match status" value="1"/>
</dbReference>
<accession>A0A1P9WUF4</accession>
<reference evidence="1 2" key="1">
    <citation type="submission" date="2016-01" db="EMBL/GenBank/DDBJ databases">
        <authorList>
            <person name="Oliw E.H."/>
        </authorList>
    </citation>
    <scope>NUCLEOTIDE SEQUENCE [LARGE SCALE GENOMIC DNA]</scope>
    <source>
        <strain evidence="1 2">DY10</strain>
    </source>
</reference>
<organism evidence="1 2">
    <name type="scientific">Spirosoma montaniterrae</name>
    <dbReference type="NCBI Taxonomy" id="1178516"/>
    <lineage>
        <taxon>Bacteria</taxon>
        <taxon>Pseudomonadati</taxon>
        <taxon>Bacteroidota</taxon>
        <taxon>Cytophagia</taxon>
        <taxon>Cytophagales</taxon>
        <taxon>Cytophagaceae</taxon>
        <taxon>Spirosoma</taxon>
    </lineage>
</organism>
<dbReference type="InterPro" id="IPR036388">
    <property type="entry name" value="WH-like_DNA-bd_sf"/>
</dbReference>
<proteinExistence type="predicted"/>
<sequence length="73" mass="7961">MTQQASIIRNPAVMMGKPTIAGTRITVELIVRKLAGGFTIDDILGMYPHLSREQVLAALDYAANLIAHEIVIE</sequence>
<name>A0A1P9WUF4_9BACT</name>
<dbReference type="STRING" id="1178516.AWR27_06295"/>
<dbReference type="SUPFAM" id="SSF46689">
    <property type="entry name" value="Homeodomain-like"/>
    <property type="match status" value="1"/>
</dbReference>
<dbReference type="InterPro" id="IPR009057">
    <property type="entry name" value="Homeodomain-like_sf"/>
</dbReference>
<dbReference type="PANTHER" id="PTHR34849:SF3">
    <property type="entry name" value="SSR2962 PROTEIN"/>
    <property type="match status" value="1"/>
</dbReference>
<dbReference type="RefSeq" id="WP_077130415.1">
    <property type="nucleotide sequence ID" value="NZ_CP014263.1"/>
</dbReference>
<keyword evidence="2" id="KW-1185">Reference proteome</keyword>
<dbReference type="Gene3D" id="1.10.10.10">
    <property type="entry name" value="Winged helix-like DNA-binding domain superfamily/Winged helix DNA-binding domain"/>
    <property type="match status" value="1"/>
</dbReference>
<dbReference type="KEGG" id="smon:AWR27_06295"/>
<protein>
    <submittedName>
        <fullName evidence="1">Antitoxin</fullName>
    </submittedName>
</protein>
<evidence type="ECO:0000313" key="1">
    <source>
        <dbReference type="EMBL" id="AQG78970.1"/>
    </source>
</evidence>
<dbReference type="Proteomes" id="UP000187941">
    <property type="component" value="Chromosome"/>
</dbReference>
<evidence type="ECO:0000313" key="2">
    <source>
        <dbReference type="Proteomes" id="UP000187941"/>
    </source>
</evidence>
<dbReference type="OrthoDB" id="1494556at2"/>
<dbReference type="AlphaFoldDB" id="A0A1P9WUF4"/>
<dbReference type="Pfam" id="PF04255">
    <property type="entry name" value="DUF433"/>
    <property type="match status" value="1"/>
</dbReference>
<gene>
    <name evidence="1" type="ORF">AWR27_06295</name>
</gene>
<dbReference type="InterPro" id="IPR007367">
    <property type="entry name" value="DUF433"/>
</dbReference>
<dbReference type="EMBL" id="CP014263">
    <property type="protein sequence ID" value="AQG78970.1"/>
    <property type="molecule type" value="Genomic_DNA"/>
</dbReference>